<dbReference type="SUPFAM" id="SSF48452">
    <property type="entry name" value="TPR-like"/>
    <property type="match status" value="2"/>
</dbReference>
<dbReference type="OMA" id="SSPNMKF"/>
<feature type="repeat" description="TPR" evidence="1">
    <location>
        <begin position="527"/>
        <end position="560"/>
    </location>
</feature>
<dbReference type="OrthoDB" id="9991317at2759"/>
<keyword evidence="4" id="KW-1185">Reference proteome</keyword>
<evidence type="ECO:0000313" key="3">
    <source>
        <dbReference type="EMBL" id="CCC68885.1"/>
    </source>
</evidence>
<dbReference type="KEGG" id="ncs:NCAS_0B08010"/>
<dbReference type="PANTHER" id="PTHR23082:SF0">
    <property type="entry name" value="GENERAL TRANSCRIPTION FACTOR 3C POLYPEPTIDE 3"/>
    <property type="match status" value="1"/>
</dbReference>
<evidence type="ECO:0000313" key="4">
    <source>
        <dbReference type="Proteomes" id="UP000001640"/>
    </source>
</evidence>
<dbReference type="Proteomes" id="UP000001640">
    <property type="component" value="Chromosome 2"/>
</dbReference>
<dbReference type="GO" id="GO:0000127">
    <property type="term" value="C:transcription factor TFIIIC complex"/>
    <property type="evidence" value="ECO:0007669"/>
    <property type="project" value="EnsemblFungi"/>
</dbReference>
<feature type="region of interest" description="Disordered" evidence="2">
    <location>
        <begin position="324"/>
        <end position="347"/>
    </location>
</feature>
<protein>
    <recommendedName>
        <fullName evidence="5">Transcription factor tau 131 kDa subunit</fullName>
    </recommendedName>
</protein>
<dbReference type="GeneID" id="96902442"/>
<dbReference type="PANTHER" id="PTHR23082">
    <property type="entry name" value="TRANSCRIPTION INITIATION FACTOR IIIC TFIIIC , POLYPEPTIDE 3-RELATED"/>
    <property type="match status" value="1"/>
</dbReference>
<feature type="compositionally biased region" description="Acidic residues" evidence="2">
    <location>
        <begin position="330"/>
        <end position="347"/>
    </location>
</feature>
<dbReference type="Pfam" id="PF14559">
    <property type="entry name" value="TPR_19"/>
    <property type="match status" value="1"/>
</dbReference>
<dbReference type="AlphaFoldDB" id="G0VAF5"/>
<evidence type="ECO:0008006" key="5">
    <source>
        <dbReference type="Google" id="ProtNLM"/>
    </source>
</evidence>
<dbReference type="FunCoup" id="G0VAF5">
    <property type="interactions" value="1253"/>
</dbReference>
<reference key="2">
    <citation type="submission" date="2011-08" db="EMBL/GenBank/DDBJ databases">
        <title>Genome sequence of Naumovozyma castellii.</title>
        <authorList>
            <person name="Gordon J.L."/>
            <person name="Armisen D."/>
            <person name="Proux-Wera E."/>
            <person name="OhEigeartaigh S.S."/>
            <person name="Byrne K.P."/>
            <person name="Wolfe K.H."/>
        </authorList>
    </citation>
    <scope>NUCLEOTIDE SEQUENCE</scope>
    <source>
        <strain>Type strain:CBS 4309</strain>
    </source>
</reference>
<evidence type="ECO:0000256" key="1">
    <source>
        <dbReference type="PROSITE-ProRule" id="PRU00339"/>
    </source>
</evidence>
<dbReference type="GO" id="GO:0001003">
    <property type="term" value="F:RNA polymerase III type 2 promoter sequence-specific DNA binding"/>
    <property type="evidence" value="ECO:0007669"/>
    <property type="project" value="EnsemblFungi"/>
</dbReference>
<dbReference type="GO" id="GO:0042791">
    <property type="term" value="P:5S class rRNA transcription by RNA polymerase III"/>
    <property type="evidence" value="ECO:0007669"/>
    <property type="project" value="EnsemblFungi"/>
</dbReference>
<dbReference type="HOGENOM" id="CLU_002391_0_1_1"/>
<feature type="region of interest" description="Disordered" evidence="2">
    <location>
        <begin position="115"/>
        <end position="141"/>
    </location>
</feature>
<dbReference type="InterPro" id="IPR039340">
    <property type="entry name" value="Tfc4/TFIIIC-102/Sfc4"/>
</dbReference>
<dbReference type="GO" id="GO:0008301">
    <property type="term" value="F:DNA binding, bending"/>
    <property type="evidence" value="ECO:0007669"/>
    <property type="project" value="EnsemblFungi"/>
</dbReference>
<feature type="repeat" description="TPR" evidence="1">
    <location>
        <begin position="249"/>
        <end position="282"/>
    </location>
</feature>
<feature type="compositionally biased region" description="Acidic residues" evidence="2">
    <location>
        <begin position="60"/>
        <end position="78"/>
    </location>
</feature>
<reference evidence="3 4" key="1">
    <citation type="journal article" date="2011" name="Proc. Natl. Acad. Sci. U.S.A.">
        <title>Evolutionary erosion of yeast sex chromosomes by mating-type switching accidents.</title>
        <authorList>
            <person name="Gordon J.L."/>
            <person name="Armisen D."/>
            <person name="Proux-Wera E."/>
            <person name="Oheigeartaigh S.S."/>
            <person name="Byrne K.P."/>
            <person name="Wolfe K.H."/>
        </authorList>
    </citation>
    <scope>NUCLEOTIDE SEQUENCE [LARGE SCALE GENOMIC DNA]</scope>
    <source>
        <strain evidence="4">ATCC 76901 / BCRC 22586 / CBS 4309 / NBRC 1992 / NRRL Y-12630</strain>
    </source>
</reference>
<dbReference type="InterPro" id="IPR011990">
    <property type="entry name" value="TPR-like_helical_dom_sf"/>
</dbReference>
<dbReference type="SMART" id="SM00028">
    <property type="entry name" value="TPR"/>
    <property type="match status" value="8"/>
</dbReference>
<evidence type="ECO:0000256" key="2">
    <source>
        <dbReference type="SAM" id="MobiDB-lite"/>
    </source>
</evidence>
<feature type="compositionally biased region" description="Basic and acidic residues" evidence="2">
    <location>
        <begin position="44"/>
        <end position="59"/>
    </location>
</feature>
<sequence length="1065" mass="124671">MTRHTPSNKHGDNHEIDVDRAMTNEAAHQHTEDDEVDALYGNMEDLKKLITGEDNHESGGDDANEQLDIEFSSDNESDISERDDALLAEFSDYGEVSEDDEENFMDAIREANNFKVRRKTKDKKSHKKDKKPKTGGRGRPRVVDPEVAQLLSEANEAFVRNDLIVAERLYNEVIKKDARNFAAYETLGDIYQLQGRLNDCCNSWFLAAHINSTDWEFWKVVAILSSELDHIRQAIYCFSRVIHLNGEEWESLYRRSLLYKKIGQIGRALEGFQKLYQYNPFDGNILRELAVLYVDYNRLDDAIDLYMKIFESNVERRNAIISASENAVESSDEGSQDEDKENDEEDNEYLDEMIESNEKKQLYPNVNWKRINSKYRCLPFDWSSLNILTELFLKLPIGGNSGISTIKRCARWIEYRELQTYWDDMNDDSEFDDRRFKNGKFDAQSVIEQNKAYSLPIDIRIRLGLLRLENENYLEAMNHFQFLYDENFEDIMDLYLEVGLALTKVEKYKEAIDFLSPLLNVEEYCTIELLEPLGRCYKEIEQYPLAKEYYERVIQESPENVEFNLALAEINYQLGNIDEFKKLLKKSVKLRREQEDELQGTINKPLDEPSNGDNGAEPSSKPLLEDSLYRKVSGYKKKKTPQDLEREKIERERRIVSKVLQKYGKLPEYKNGMNTGNKRFTLLWIDTVSDLIDVFSSVRNFFMKNRSKKFVGVIRRSKKYTTEIDYKIERLSKLSEGDALLDGFPIMDERVVLTSSNELRGLTYDQWFELFMELALMITKNQSIEDGLSVIETAQEVNIFNQDVERVKMMKFVKLAIVLQMDNSKYDPREHEELITEHLRGLLNQFQFNRKVLQLFMFCLNHGKISLNILSSTVQQKFFLRQLKAYDSIRYDTHVNGQASITNKEVINTEKKSSPYLYYIYATLLYSSKGFLSSLQYLSWLEDDIGDDPMVNLLMGLSHLHRSMQRLTANRHFQVLHGLRYLFHYHEIRSSRYSELERQEADYNIGRAFHLIGLVSLAIDYYNKVLDNYSDEMLKKHAAYNSIMIYQESGNMELANSLMEKYLSI</sequence>
<dbReference type="GO" id="GO:0001002">
    <property type="term" value="F:RNA polymerase III type 1 promoter sequence-specific DNA binding"/>
    <property type="evidence" value="ECO:0007669"/>
    <property type="project" value="EnsemblFungi"/>
</dbReference>
<name>G0VAF5_NAUCA</name>
<accession>G0VAF5</accession>
<dbReference type="Gene3D" id="1.25.40.10">
    <property type="entry name" value="Tetratricopeptide repeat domain"/>
    <property type="match status" value="3"/>
</dbReference>
<dbReference type="InParanoid" id="G0VAF5"/>
<gene>
    <name evidence="3" type="primary">NCAS0B08010</name>
    <name evidence="3" type="ordered locus">NCAS_0B08010</name>
</gene>
<dbReference type="RefSeq" id="XP_003675256.1">
    <property type="nucleotide sequence ID" value="XM_003675208.1"/>
</dbReference>
<feature type="compositionally biased region" description="Basic and acidic residues" evidence="2">
    <location>
        <begin position="9"/>
        <end position="31"/>
    </location>
</feature>
<dbReference type="EMBL" id="HE576753">
    <property type="protein sequence ID" value="CCC68885.1"/>
    <property type="molecule type" value="Genomic_DNA"/>
</dbReference>
<feature type="region of interest" description="Disordered" evidence="2">
    <location>
        <begin position="596"/>
        <end position="622"/>
    </location>
</feature>
<dbReference type="PROSITE" id="PS50005">
    <property type="entry name" value="TPR"/>
    <property type="match status" value="2"/>
</dbReference>
<proteinExistence type="predicted"/>
<feature type="compositionally biased region" description="Basic residues" evidence="2">
    <location>
        <begin position="115"/>
        <end position="140"/>
    </location>
</feature>
<organism evidence="3 4">
    <name type="scientific">Naumovozyma castellii</name>
    <name type="common">Yeast</name>
    <name type="synonym">Saccharomyces castellii</name>
    <dbReference type="NCBI Taxonomy" id="27288"/>
    <lineage>
        <taxon>Eukaryota</taxon>
        <taxon>Fungi</taxon>
        <taxon>Dikarya</taxon>
        <taxon>Ascomycota</taxon>
        <taxon>Saccharomycotina</taxon>
        <taxon>Saccharomycetes</taxon>
        <taxon>Saccharomycetales</taxon>
        <taxon>Saccharomycetaceae</taxon>
        <taxon>Naumovozyma</taxon>
    </lineage>
</organism>
<keyword evidence="1" id="KW-0802">TPR repeat</keyword>
<dbReference type="InterPro" id="IPR019734">
    <property type="entry name" value="TPR_rpt"/>
</dbReference>
<dbReference type="STRING" id="1064592.G0VAF5"/>
<feature type="region of interest" description="Disordered" evidence="2">
    <location>
        <begin position="1"/>
        <end position="79"/>
    </location>
</feature>
<dbReference type="eggNOG" id="KOG2076">
    <property type="taxonomic scope" value="Eukaryota"/>
</dbReference>